<dbReference type="PANTHER" id="PTHR47245">
    <property type="entry name" value="PEPTIDYLPROLYL ISOMERASE"/>
    <property type="match status" value="1"/>
</dbReference>
<proteinExistence type="predicted"/>
<protein>
    <recommendedName>
        <fullName evidence="6">Peptidylprolyl isomerase</fullName>
    </recommendedName>
</protein>
<dbReference type="Gene3D" id="1.10.4030.10">
    <property type="entry name" value="Porin chaperone SurA, peptide-binding domain"/>
    <property type="match status" value="1"/>
</dbReference>
<feature type="region of interest" description="Disordered" evidence="2">
    <location>
        <begin position="24"/>
        <end position="49"/>
    </location>
</feature>
<dbReference type="Proteomes" id="UP001234495">
    <property type="component" value="Unassembled WGS sequence"/>
</dbReference>
<gene>
    <name evidence="4" type="ORF">J2S19_000670</name>
</gene>
<dbReference type="PROSITE" id="PS51257">
    <property type="entry name" value="PROKAR_LIPOPROTEIN"/>
    <property type="match status" value="1"/>
</dbReference>
<dbReference type="RefSeq" id="WP_307337082.1">
    <property type="nucleotide sequence ID" value="NZ_JAUSUD010000002.1"/>
</dbReference>
<keyword evidence="1" id="KW-0175">Coiled coil</keyword>
<evidence type="ECO:0000256" key="1">
    <source>
        <dbReference type="SAM" id="Coils"/>
    </source>
</evidence>
<keyword evidence="3" id="KW-0732">Signal</keyword>
<dbReference type="EMBL" id="JAUSUD010000002">
    <property type="protein sequence ID" value="MDQ0229419.1"/>
    <property type="molecule type" value="Genomic_DNA"/>
</dbReference>
<evidence type="ECO:0000256" key="2">
    <source>
        <dbReference type="SAM" id="MobiDB-lite"/>
    </source>
</evidence>
<dbReference type="InterPro" id="IPR050245">
    <property type="entry name" value="PrsA_foldase"/>
</dbReference>
<evidence type="ECO:0000256" key="3">
    <source>
        <dbReference type="SAM" id="SignalP"/>
    </source>
</evidence>
<dbReference type="SUPFAM" id="SSF109998">
    <property type="entry name" value="Triger factor/SurA peptide-binding domain-like"/>
    <property type="match status" value="1"/>
</dbReference>
<feature type="signal peptide" evidence="3">
    <location>
        <begin position="1"/>
        <end position="18"/>
    </location>
</feature>
<dbReference type="InterPro" id="IPR027304">
    <property type="entry name" value="Trigger_fact/SurA_dom_sf"/>
</dbReference>
<evidence type="ECO:0000313" key="5">
    <source>
        <dbReference type="Proteomes" id="UP001234495"/>
    </source>
</evidence>
<feature type="chain" id="PRO_5047021479" description="Peptidylprolyl isomerase" evidence="3">
    <location>
        <begin position="19"/>
        <end position="254"/>
    </location>
</feature>
<feature type="compositionally biased region" description="Basic and acidic residues" evidence="2">
    <location>
        <begin position="24"/>
        <end position="44"/>
    </location>
</feature>
<comment type="caution">
    <text evidence="4">The sequence shown here is derived from an EMBL/GenBank/DDBJ whole genome shotgun (WGS) entry which is preliminary data.</text>
</comment>
<keyword evidence="5" id="KW-1185">Reference proteome</keyword>
<evidence type="ECO:0000313" key="4">
    <source>
        <dbReference type="EMBL" id="MDQ0229419.1"/>
    </source>
</evidence>
<accession>A0ABT9ZAX9</accession>
<dbReference type="PANTHER" id="PTHR47245:SF2">
    <property type="entry name" value="PEPTIDYL-PROLYL CIS-TRANS ISOMERASE HP_0175-RELATED"/>
    <property type="match status" value="1"/>
</dbReference>
<sequence length="254" mass="29036">MRKMIMVLLISVLAFTLAACNDGKKEDKEAKNSTKTEENTKSEEELAAEAEELQKKLDKQKVEEDIVVAIVNGKEIKGTEYNQILTSLQTSSYQNGLDPTSEETAKQLKEETLNSIVGQELLMQEINKKGYTASEDEINKQLETEKARFEKEEDFEKALESSKLTIDDLKEQIKENVIISQYLEKDMKVDEVKEEEVKELYTSLTKNLDDSSETPKYEDVKESLKEKLVQDKTAAAIRTKIEELRKNAEVELKI</sequence>
<organism evidence="4 5">
    <name type="scientific">Metabacillus malikii</name>
    <dbReference type="NCBI Taxonomy" id="1504265"/>
    <lineage>
        <taxon>Bacteria</taxon>
        <taxon>Bacillati</taxon>
        <taxon>Bacillota</taxon>
        <taxon>Bacilli</taxon>
        <taxon>Bacillales</taxon>
        <taxon>Bacillaceae</taxon>
        <taxon>Metabacillus</taxon>
    </lineage>
</organism>
<name>A0ABT9ZAX9_9BACI</name>
<evidence type="ECO:0008006" key="6">
    <source>
        <dbReference type="Google" id="ProtNLM"/>
    </source>
</evidence>
<dbReference type="Pfam" id="PF13624">
    <property type="entry name" value="SurA_N_3"/>
    <property type="match status" value="1"/>
</dbReference>
<feature type="coiled-coil region" evidence="1">
    <location>
        <begin position="139"/>
        <end position="172"/>
    </location>
</feature>
<reference evidence="4 5" key="1">
    <citation type="submission" date="2023-07" db="EMBL/GenBank/DDBJ databases">
        <title>Genomic Encyclopedia of Type Strains, Phase IV (KMG-IV): sequencing the most valuable type-strain genomes for metagenomic binning, comparative biology and taxonomic classification.</title>
        <authorList>
            <person name="Goeker M."/>
        </authorList>
    </citation>
    <scope>NUCLEOTIDE SEQUENCE [LARGE SCALE GENOMIC DNA]</scope>
    <source>
        <strain evidence="4 5">DSM 29005</strain>
    </source>
</reference>